<evidence type="ECO:0000256" key="15">
    <source>
        <dbReference type="ARBA" id="ARBA00047174"/>
    </source>
</evidence>
<evidence type="ECO:0000256" key="14">
    <source>
        <dbReference type="ARBA" id="ARBA00045077"/>
    </source>
</evidence>
<dbReference type="Proteomes" id="UP001197093">
    <property type="component" value="Unassembled WGS sequence"/>
</dbReference>
<evidence type="ECO:0000256" key="5">
    <source>
        <dbReference type="ARBA" id="ARBA00022729"/>
    </source>
</evidence>
<keyword evidence="4" id="KW-0479">Metal-binding</keyword>
<organism evidence="17 18">
    <name type="scientific">Staphylotrichum longicolle</name>
    <dbReference type="NCBI Taxonomy" id="669026"/>
    <lineage>
        <taxon>Eukaryota</taxon>
        <taxon>Fungi</taxon>
        <taxon>Dikarya</taxon>
        <taxon>Ascomycota</taxon>
        <taxon>Pezizomycotina</taxon>
        <taxon>Sordariomycetes</taxon>
        <taxon>Sordariomycetidae</taxon>
        <taxon>Sordariales</taxon>
        <taxon>Chaetomiaceae</taxon>
        <taxon>Staphylotrichum</taxon>
    </lineage>
</organism>
<keyword evidence="10" id="KW-1015">Disulfide bond</keyword>
<dbReference type="Pfam" id="PF03443">
    <property type="entry name" value="AA9"/>
    <property type="match status" value="1"/>
</dbReference>
<keyword evidence="8" id="KW-0186">Copper</keyword>
<accession>A0AAD4F7A0</accession>
<evidence type="ECO:0000256" key="2">
    <source>
        <dbReference type="ARBA" id="ARBA00004613"/>
    </source>
</evidence>
<evidence type="ECO:0000256" key="4">
    <source>
        <dbReference type="ARBA" id="ARBA00022723"/>
    </source>
</evidence>
<keyword evidence="7" id="KW-0560">Oxidoreductase</keyword>
<dbReference type="InterPro" id="IPR049892">
    <property type="entry name" value="AA9"/>
</dbReference>
<comment type="cofactor">
    <cofactor evidence="1">
        <name>Cu(2+)</name>
        <dbReference type="ChEBI" id="CHEBI:29036"/>
    </cofactor>
</comment>
<dbReference type="CDD" id="cd21175">
    <property type="entry name" value="LPMO_AA9"/>
    <property type="match status" value="1"/>
</dbReference>
<dbReference type="EMBL" id="JAHCVI010000001">
    <property type="protein sequence ID" value="KAG7294175.1"/>
    <property type="molecule type" value="Genomic_DNA"/>
</dbReference>
<protein>
    <recommendedName>
        <fullName evidence="15">lytic cellulose monooxygenase (C4-dehydrogenating)</fullName>
        <ecNumber evidence="15">1.14.99.56</ecNumber>
    </recommendedName>
</protein>
<dbReference type="AlphaFoldDB" id="A0AAD4F7A0"/>
<evidence type="ECO:0000256" key="9">
    <source>
        <dbReference type="ARBA" id="ARBA00023033"/>
    </source>
</evidence>
<dbReference type="Gene3D" id="2.70.50.70">
    <property type="match status" value="1"/>
</dbReference>
<proteinExistence type="inferred from homology"/>
<name>A0AAD4F7A0_9PEZI</name>
<comment type="catalytic activity">
    <reaction evidence="14">
        <text>[(1-&gt;4)-beta-D-glucosyl]n+m + reduced acceptor + O2 = 4-dehydro-beta-D-glucosyl-[(1-&gt;4)-beta-D-glucosyl]n-1 + [(1-&gt;4)-beta-D-glucosyl]m + acceptor + H2O.</text>
        <dbReference type="EC" id="1.14.99.56"/>
    </reaction>
</comment>
<evidence type="ECO:0000256" key="7">
    <source>
        <dbReference type="ARBA" id="ARBA00023002"/>
    </source>
</evidence>
<keyword evidence="11" id="KW-0119">Carbohydrate metabolism</keyword>
<reference evidence="17" key="1">
    <citation type="submission" date="2023-02" db="EMBL/GenBank/DDBJ databases">
        <authorList>
            <person name="Palmer J.M."/>
        </authorList>
    </citation>
    <scope>NUCLEOTIDE SEQUENCE</scope>
    <source>
        <strain evidence="17">FW57</strain>
    </source>
</reference>
<comment type="subcellular location">
    <subcellularLocation>
        <location evidence="2">Secreted</location>
    </subcellularLocation>
</comment>
<dbReference type="GO" id="GO:0005576">
    <property type="term" value="C:extracellular region"/>
    <property type="evidence" value="ECO:0007669"/>
    <property type="project" value="UniProtKB-SubCell"/>
</dbReference>
<keyword evidence="5" id="KW-0732">Signal</keyword>
<keyword evidence="3" id="KW-0964">Secreted</keyword>
<sequence>MKPTAIIALVASAQAHSIFQKLSVNGADQGQLNGLRAPSSDFPVYDVNDQQLSCGLPGTHSNTVINVKAGDRVGAWWGHVIGGAQWPNDPDNPISPSHKGPISTYLARVDNAATASPNGLRWFKISEEGLDTSTGRWAVDSMIAAGGWSYATIPRCLAPGHYLLRQELLALHSAYNRLGAQFYQSCAQLNVSGGGTYVPSQTVSIPGAYGQDDPGVLIQIWVNGVPDNGRRPYTVPGPRPMTCPA</sequence>
<keyword evidence="18" id="KW-1185">Reference proteome</keyword>
<dbReference type="GO" id="GO:0004497">
    <property type="term" value="F:monooxygenase activity"/>
    <property type="evidence" value="ECO:0007669"/>
    <property type="project" value="UniProtKB-KW"/>
</dbReference>
<comment type="similarity">
    <text evidence="13">Belongs to the polysaccharide monooxygenase AA9 family.</text>
</comment>
<dbReference type="GO" id="GO:0030245">
    <property type="term" value="P:cellulose catabolic process"/>
    <property type="evidence" value="ECO:0007669"/>
    <property type="project" value="UniProtKB-KW"/>
</dbReference>
<keyword evidence="6" id="KW-0136">Cellulose degradation</keyword>
<evidence type="ECO:0000256" key="13">
    <source>
        <dbReference type="ARBA" id="ARBA00044502"/>
    </source>
</evidence>
<evidence type="ECO:0000256" key="10">
    <source>
        <dbReference type="ARBA" id="ARBA00023157"/>
    </source>
</evidence>
<keyword evidence="12" id="KW-0624">Polysaccharide degradation</keyword>
<gene>
    <name evidence="17" type="ORF">NEMBOFW57_004245</name>
</gene>
<dbReference type="GO" id="GO:0046872">
    <property type="term" value="F:metal ion binding"/>
    <property type="evidence" value="ECO:0007669"/>
    <property type="project" value="UniProtKB-KW"/>
</dbReference>
<comment type="caution">
    <text evidence="17">The sequence shown here is derived from an EMBL/GenBank/DDBJ whole genome shotgun (WGS) entry which is preliminary data.</text>
</comment>
<evidence type="ECO:0000256" key="3">
    <source>
        <dbReference type="ARBA" id="ARBA00022525"/>
    </source>
</evidence>
<dbReference type="EC" id="1.14.99.56" evidence="15"/>
<evidence type="ECO:0000256" key="11">
    <source>
        <dbReference type="ARBA" id="ARBA00023277"/>
    </source>
</evidence>
<feature type="domain" description="Auxiliary Activity family 9 catalytic" evidence="16">
    <location>
        <begin position="16"/>
        <end position="222"/>
    </location>
</feature>
<evidence type="ECO:0000256" key="8">
    <source>
        <dbReference type="ARBA" id="ARBA00023008"/>
    </source>
</evidence>
<evidence type="ECO:0000313" key="17">
    <source>
        <dbReference type="EMBL" id="KAG7294175.1"/>
    </source>
</evidence>
<evidence type="ECO:0000256" key="1">
    <source>
        <dbReference type="ARBA" id="ARBA00001973"/>
    </source>
</evidence>
<keyword evidence="9" id="KW-0503">Monooxygenase</keyword>
<evidence type="ECO:0000313" key="18">
    <source>
        <dbReference type="Proteomes" id="UP001197093"/>
    </source>
</evidence>
<evidence type="ECO:0000256" key="12">
    <source>
        <dbReference type="ARBA" id="ARBA00023326"/>
    </source>
</evidence>
<evidence type="ECO:0000259" key="16">
    <source>
        <dbReference type="Pfam" id="PF03443"/>
    </source>
</evidence>
<evidence type="ECO:0000256" key="6">
    <source>
        <dbReference type="ARBA" id="ARBA00023001"/>
    </source>
</evidence>
<dbReference type="PANTHER" id="PTHR33353">
    <property type="entry name" value="PUTATIVE (AFU_ORTHOLOGUE AFUA_1G12560)-RELATED"/>
    <property type="match status" value="1"/>
</dbReference>
<dbReference type="PANTHER" id="PTHR33353:SF13">
    <property type="entry name" value="ENDOGLUCANASE II"/>
    <property type="match status" value="1"/>
</dbReference>
<dbReference type="InterPro" id="IPR005103">
    <property type="entry name" value="AA9_LPMO"/>
</dbReference>